<gene>
    <name evidence="1" type="ORF">IB292_02970</name>
</gene>
<dbReference type="EMBL" id="JACVHL010000002">
    <property type="protein sequence ID" value="MCC3803993.1"/>
    <property type="molecule type" value="Genomic_DNA"/>
</dbReference>
<evidence type="ECO:0000313" key="1">
    <source>
        <dbReference type="EMBL" id="MCC3803993.1"/>
    </source>
</evidence>
<dbReference type="AlphaFoldDB" id="A0A9Q3U9W4"/>
<protein>
    <submittedName>
        <fullName evidence="1">Uncharacterized protein</fullName>
    </submittedName>
</protein>
<proteinExistence type="predicted"/>
<accession>A0A9Q3U9W4</accession>
<evidence type="ECO:0000313" key="2">
    <source>
        <dbReference type="Proteomes" id="UP000726777"/>
    </source>
</evidence>
<dbReference type="Proteomes" id="UP000726777">
    <property type="component" value="Unassembled WGS sequence"/>
</dbReference>
<comment type="caution">
    <text evidence="1">The sequence shown here is derived from an EMBL/GenBank/DDBJ whole genome shotgun (WGS) entry which is preliminary data.</text>
</comment>
<sequence length="92" mass="10833">MKRTLEQKQKMRLIVECISERGDIDALLNELNMTHFARHHKEVYKIFGSGCFLKSEIAELMGQDFDQLFMLNEKLEKLNVMSNGLHRIDIIH</sequence>
<organism evidence="1 2">
    <name type="scientific">Vibrio parahaemolyticus</name>
    <dbReference type="NCBI Taxonomy" id="670"/>
    <lineage>
        <taxon>Bacteria</taxon>
        <taxon>Pseudomonadati</taxon>
        <taxon>Pseudomonadota</taxon>
        <taxon>Gammaproteobacteria</taxon>
        <taxon>Vibrionales</taxon>
        <taxon>Vibrionaceae</taxon>
        <taxon>Vibrio</taxon>
    </lineage>
</organism>
<dbReference type="RefSeq" id="WP_228085666.1">
    <property type="nucleotide sequence ID" value="NZ_JACVHL010000002.1"/>
</dbReference>
<name>A0A9Q3U9W4_VIBPH</name>
<reference evidence="1" key="1">
    <citation type="submission" date="2020-09" db="EMBL/GenBank/DDBJ databases">
        <title>Genome sequence of Vibrio parahaemolyticus isolates.</title>
        <authorList>
            <person name="Hammerl J.A."/>
            <person name="Strauch E."/>
        </authorList>
    </citation>
    <scope>NUCLEOTIDE SEQUENCE</scope>
    <source>
        <strain evidence="1">17-VB00146</strain>
    </source>
</reference>